<dbReference type="Gene3D" id="2.20.100.10">
    <property type="entry name" value="Thrombospondin type-1 (TSP1) repeat"/>
    <property type="match status" value="1"/>
</dbReference>
<dbReference type="AlphaFoldDB" id="A0A7J5ZYL9"/>
<sequence>MERRVPGGRSQVLLRTQRQSGEPHITWAYNRAHYSAAAVSGDEPGVECSSSCRRTAQRITIWWNLSTAGSTEPGLTAAPPVDKVSSSSQCGVFRAGVGVVDEELCDQNTRPEDRHRHCKNMDCPARTVAGEERVLHPGTAGNSPNPKQALTCNLACDLWTTRAVGELERGETQGCSLTCGGGVKSRSVKCVIEPQIRCDPVTRPRSTTFCNLQSCSRTRPQPPTLTPSHDPNDLTSNPTPTPYTPTVSASHTPTPSVLHKDDQEFILVTNNSVVDDTHTGQNQDQDQEEEGSTDLQQPPDGSPYTPGYDYIMEDGREDVFTLHTPFSTSCEVECTEAVIRCVSGGSAEEVKNLAVSANDEPRVYAASR</sequence>
<feature type="compositionally biased region" description="Polar residues" evidence="1">
    <location>
        <begin position="226"/>
        <end position="237"/>
    </location>
</feature>
<organism evidence="2 3">
    <name type="scientific">Ameiurus melas</name>
    <name type="common">Black bullhead</name>
    <name type="synonym">Silurus melas</name>
    <dbReference type="NCBI Taxonomy" id="219545"/>
    <lineage>
        <taxon>Eukaryota</taxon>
        <taxon>Metazoa</taxon>
        <taxon>Chordata</taxon>
        <taxon>Craniata</taxon>
        <taxon>Vertebrata</taxon>
        <taxon>Euteleostomi</taxon>
        <taxon>Actinopterygii</taxon>
        <taxon>Neopterygii</taxon>
        <taxon>Teleostei</taxon>
        <taxon>Ostariophysi</taxon>
        <taxon>Siluriformes</taxon>
        <taxon>Ictaluridae</taxon>
        <taxon>Ameiurus</taxon>
    </lineage>
</organism>
<gene>
    <name evidence="2" type="ORF">AMELA_G00243040</name>
</gene>
<protein>
    <submittedName>
        <fullName evidence="2">Uncharacterized protein</fullName>
    </submittedName>
</protein>
<evidence type="ECO:0000256" key="1">
    <source>
        <dbReference type="SAM" id="MobiDB-lite"/>
    </source>
</evidence>
<dbReference type="SUPFAM" id="SSF82895">
    <property type="entry name" value="TSP-1 type 1 repeat"/>
    <property type="match status" value="1"/>
</dbReference>
<reference evidence="2 3" key="1">
    <citation type="submission" date="2020-02" db="EMBL/GenBank/DDBJ databases">
        <title>A chromosome-scale genome assembly of the black bullhead catfish (Ameiurus melas).</title>
        <authorList>
            <person name="Wen M."/>
            <person name="Zham M."/>
            <person name="Cabau C."/>
            <person name="Klopp C."/>
            <person name="Donnadieu C."/>
            <person name="Roques C."/>
            <person name="Bouchez O."/>
            <person name="Lampietro C."/>
            <person name="Jouanno E."/>
            <person name="Herpin A."/>
            <person name="Louis A."/>
            <person name="Berthelot C."/>
            <person name="Parey E."/>
            <person name="Roest-Crollius H."/>
            <person name="Braasch I."/>
            <person name="Postlethwait J."/>
            <person name="Robinson-Rechavi M."/>
            <person name="Echchiki A."/>
            <person name="Begum T."/>
            <person name="Montfort J."/>
            <person name="Schartl M."/>
            <person name="Bobe J."/>
            <person name="Guiguen Y."/>
        </authorList>
    </citation>
    <scope>NUCLEOTIDE SEQUENCE [LARGE SCALE GENOMIC DNA]</scope>
    <source>
        <strain evidence="2">M_S1</strain>
        <tissue evidence="2">Blood</tissue>
    </source>
</reference>
<accession>A0A7J5ZYL9</accession>
<dbReference type="InterPro" id="IPR036383">
    <property type="entry name" value="TSP1_rpt_sf"/>
</dbReference>
<dbReference type="InterPro" id="IPR000884">
    <property type="entry name" value="TSP1_rpt"/>
</dbReference>
<dbReference type="PROSITE" id="PS50092">
    <property type="entry name" value="TSP1"/>
    <property type="match status" value="1"/>
</dbReference>
<proteinExistence type="predicted"/>
<feature type="region of interest" description="Disordered" evidence="1">
    <location>
        <begin position="275"/>
        <end position="305"/>
    </location>
</feature>
<evidence type="ECO:0000313" key="3">
    <source>
        <dbReference type="Proteomes" id="UP000593565"/>
    </source>
</evidence>
<comment type="caution">
    <text evidence="2">The sequence shown here is derived from an EMBL/GenBank/DDBJ whole genome shotgun (WGS) entry which is preliminary data.</text>
</comment>
<dbReference type="Proteomes" id="UP000593565">
    <property type="component" value="Unassembled WGS sequence"/>
</dbReference>
<feature type="region of interest" description="Disordered" evidence="1">
    <location>
        <begin position="213"/>
        <end position="257"/>
    </location>
</feature>
<name>A0A7J5ZYL9_AMEME</name>
<dbReference type="Pfam" id="PF19030">
    <property type="entry name" value="TSP1_ADAMTS"/>
    <property type="match status" value="1"/>
</dbReference>
<evidence type="ECO:0000313" key="2">
    <source>
        <dbReference type="EMBL" id="KAF4074779.1"/>
    </source>
</evidence>
<keyword evidence="3" id="KW-1185">Reference proteome</keyword>
<dbReference type="EMBL" id="JAAGNN010000022">
    <property type="protein sequence ID" value="KAF4074779.1"/>
    <property type="molecule type" value="Genomic_DNA"/>
</dbReference>